<dbReference type="GO" id="GO:0055085">
    <property type="term" value="P:transmembrane transport"/>
    <property type="evidence" value="ECO:0007669"/>
    <property type="project" value="InterPro"/>
</dbReference>
<dbReference type="Proteomes" id="UP000318102">
    <property type="component" value="Unassembled WGS sequence"/>
</dbReference>
<feature type="transmembrane region" description="Helical" evidence="8">
    <location>
        <begin position="103"/>
        <end position="123"/>
    </location>
</feature>
<evidence type="ECO:0000256" key="5">
    <source>
        <dbReference type="ARBA" id="ARBA00022692"/>
    </source>
</evidence>
<comment type="subcellular location">
    <subcellularLocation>
        <location evidence="1 8">Cell membrane</location>
        <topology evidence="1 8">Multi-pass membrane protein</topology>
    </subcellularLocation>
</comment>
<sequence length="270" mass="30094">MMTAQSKKKHPLLSIHSFLMLAFIYIPVLLIVVFSFNDSRMSTNWSGFTFDWYIKLFQNDNVMTAVKNSLFIALVSTIVSTVLGTMVALAIRKMQHKKTLNSLLYLPIIVPDIIMGLSLLILFSQLKIDLGKMTVIIAHITFSISYVYVIVTSRLANLGKQWEEAASDLGATPWQTFRYVTLPTIWPGIIAGALIAFTLSIDDFMISYFVAGPESSTLPIYIYSSVKRGISPEINALCTILIVVSVTLIVAAQWLVNRGNGDKRGNMLPF</sequence>
<dbReference type="SUPFAM" id="SSF161098">
    <property type="entry name" value="MetI-like"/>
    <property type="match status" value="1"/>
</dbReference>
<dbReference type="GO" id="GO:0005886">
    <property type="term" value="C:plasma membrane"/>
    <property type="evidence" value="ECO:0007669"/>
    <property type="project" value="UniProtKB-SubCell"/>
</dbReference>
<dbReference type="PROSITE" id="PS50928">
    <property type="entry name" value="ABC_TM1"/>
    <property type="match status" value="1"/>
</dbReference>
<evidence type="ECO:0000256" key="2">
    <source>
        <dbReference type="ARBA" id="ARBA00007069"/>
    </source>
</evidence>
<dbReference type="Pfam" id="PF00528">
    <property type="entry name" value="BPD_transp_1"/>
    <property type="match status" value="1"/>
</dbReference>
<keyword evidence="5 8" id="KW-0812">Transmembrane</keyword>
<evidence type="ECO:0000259" key="9">
    <source>
        <dbReference type="PROSITE" id="PS50928"/>
    </source>
</evidence>
<keyword evidence="11" id="KW-1185">Reference proteome</keyword>
<dbReference type="AlphaFoldDB" id="A0A559IK88"/>
<comment type="similarity">
    <text evidence="2">Belongs to the binding-protein-dependent transport system permease family. CysTW subfamily.</text>
</comment>
<feature type="transmembrane region" description="Helical" evidence="8">
    <location>
        <begin position="135"/>
        <end position="156"/>
    </location>
</feature>
<keyword evidence="7 8" id="KW-0472">Membrane</keyword>
<keyword evidence="4" id="KW-1003">Cell membrane</keyword>
<evidence type="ECO:0000256" key="6">
    <source>
        <dbReference type="ARBA" id="ARBA00022989"/>
    </source>
</evidence>
<feature type="domain" description="ABC transmembrane type-1" evidence="9">
    <location>
        <begin position="66"/>
        <end position="252"/>
    </location>
</feature>
<gene>
    <name evidence="10" type="ORF">FPZ44_19170</name>
</gene>
<evidence type="ECO:0000256" key="8">
    <source>
        <dbReference type="RuleBase" id="RU363032"/>
    </source>
</evidence>
<dbReference type="CDD" id="cd06261">
    <property type="entry name" value="TM_PBP2"/>
    <property type="match status" value="1"/>
</dbReference>
<dbReference type="PANTHER" id="PTHR43848">
    <property type="entry name" value="PUTRESCINE TRANSPORT SYSTEM PERMEASE PROTEIN POTI"/>
    <property type="match status" value="1"/>
</dbReference>
<evidence type="ECO:0000256" key="4">
    <source>
        <dbReference type="ARBA" id="ARBA00022475"/>
    </source>
</evidence>
<feature type="transmembrane region" description="Helical" evidence="8">
    <location>
        <begin position="177"/>
        <end position="199"/>
    </location>
</feature>
<evidence type="ECO:0000313" key="11">
    <source>
        <dbReference type="Proteomes" id="UP000318102"/>
    </source>
</evidence>
<evidence type="ECO:0000256" key="7">
    <source>
        <dbReference type="ARBA" id="ARBA00023136"/>
    </source>
</evidence>
<protein>
    <submittedName>
        <fullName evidence="10">ABC transporter permease</fullName>
    </submittedName>
</protein>
<feature type="transmembrane region" description="Helical" evidence="8">
    <location>
        <begin position="70"/>
        <end position="91"/>
    </location>
</feature>
<keyword evidence="3 8" id="KW-0813">Transport</keyword>
<dbReference type="RefSeq" id="WP_144992843.1">
    <property type="nucleotide sequence ID" value="NZ_VNJK01000003.1"/>
</dbReference>
<dbReference type="PANTHER" id="PTHR43848:SF2">
    <property type="entry name" value="PUTRESCINE TRANSPORT SYSTEM PERMEASE PROTEIN POTI"/>
    <property type="match status" value="1"/>
</dbReference>
<accession>A0A559IK88</accession>
<dbReference type="OrthoDB" id="9782004at2"/>
<dbReference type="Gene3D" id="1.10.3720.10">
    <property type="entry name" value="MetI-like"/>
    <property type="match status" value="1"/>
</dbReference>
<keyword evidence="6 8" id="KW-1133">Transmembrane helix</keyword>
<evidence type="ECO:0000256" key="3">
    <source>
        <dbReference type="ARBA" id="ARBA00022448"/>
    </source>
</evidence>
<dbReference type="InterPro" id="IPR000515">
    <property type="entry name" value="MetI-like"/>
</dbReference>
<evidence type="ECO:0000256" key="1">
    <source>
        <dbReference type="ARBA" id="ARBA00004651"/>
    </source>
</evidence>
<name>A0A559IK88_9BACL</name>
<comment type="caution">
    <text evidence="10">The sequence shown here is derived from an EMBL/GenBank/DDBJ whole genome shotgun (WGS) entry which is preliminary data.</text>
</comment>
<organism evidence="10 11">
    <name type="scientific">Paenibacillus agilis</name>
    <dbReference type="NCBI Taxonomy" id="3020863"/>
    <lineage>
        <taxon>Bacteria</taxon>
        <taxon>Bacillati</taxon>
        <taxon>Bacillota</taxon>
        <taxon>Bacilli</taxon>
        <taxon>Bacillales</taxon>
        <taxon>Paenibacillaceae</taxon>
        <taxon>Paenibacillus</taxon>
    </lineage>
</organism>
<dbReference type="InterPro" id="IPR035906">
    <property type="entry name" value="MetI-like_sf"/>
</dbReference>
<evidence type="ECO:0000313" key="10">
    <source>
        <dbReference type="EMBL" id="TVX88041.1"/>
    </source>
</evidence>
<dbReference type="InterPro" id="IPR051789">
    <property type="entry name" value="Bact_Polyamine_Transport"/>
</dbReference>
<proteinExistence type="inferred from homology"/>
<reference evidence="10 11" key="1">
    <citation type="submission" date="2019-07" db="EMBL/GenBank/DDBJ databases">
        <authorList>
            <person name="Kim J."/>
        </authorList>
    </citation>
    <scope>NUCLEOTIDE SEQUENCE [LARGE SCALE GENOMIC DNA]</scope>
    <source>
        <strain evidence="10 11">N4</strain>
    </source>
</reference>
<feature type="transmembrane region" description="Helical" evidence="8">
    <location>
        <begin position="12"/>
        <end position="36"/>
    </location>
</feature>
<feature type="transmembrane region" description="Helical" evidence="8">
    <location>
        <begin position="236"/>
        <end position="256"/>
    </location>
</feature>
<feature type="transmembrane region" description="Helical" evidence="8">
    <location>
        <begin position="205"/>
        <end position="224"/>
    </location>
</feature>
<dbReference type="EMBL" id="VNJK01000003">
    <property type="protein sequence ID" value="TVX88041.1"/>
    <property type="molecule type" value="Genomic_DNA"/>
</dbReference>